<evidence type="ECO:0008006" key="4">
    <source>
        <dbReference type="Google" id="ProtNLM"/>
    </source>
</evidence>
<accession>A0AA39CWB4</accession>
<feature type="transmembrane region" description="Helical" evidence="2">
    <location>
        <begin position="178"/>
        <end position="197"/>
    </location>
</feature>
<dbReference type="Gene3D" id="1.20.1250.20">
    <property type="entry name" value="MFS general substrate transporter like domains"/>
    <property type="match status" value="1"/>
</dbReference>
<keyword evidence="2" id="KW-0812">Transmembrane</keyword>
<dbReference type="AlphaFoldDB" id="A0AA39CWB4"/>
<proteinExistence type="predicted"/>
<comment type="caution">
    <text evidence="3">The sequence shown here is derived from an EMBL/GenBank/DDBJ whole genome shotgun (WGS) entry which is preliminary data.</text>
</comment>
<keyword evidence="2" id="KW-1133">Transmembrane helix</keyword>
<feature type="transmembrane region" description="Helical" evidence="2">
    <location>
        <begin position="209"/>
        <end position="231"/>
    </location>
</feature>
<dbReference type="Pfam" id="PF07690">
    <property type="entry name" value="MFS_1"/>
    <property type="match status" value="1"/>
</dbReference>
<dbReference type="PANTHER" id="PTHR43596">
    <property type="entry name" value="ADP,ATP CARRIER PROTEIN"/>
    <property type="match status" value="1"/>
</dbReference>
<dbReference type="InterPro" id="IPR036259">
    <property type="entry name" value="MFS_trans_sf"/>
</dbReference>
<dbReference type="SUPFAM" id="SSF103473">
    <property type="entry name" value="MFS general substrate transporter"/>
    <property type="match status" value="1"/>
</dbReference>
<feature type="transmembrane region" description="Helical" evidence="2">
    <location>
        <begin position="147"/>
        <end position="166"/>
    </location>
</feature>
<comment type="subcellular location">
    <subcellularLocation>
        <location evidence="1">Membrane</location>
        <topology evidence="1">Multi-pass membrane protein</topology>
    </subcellularLocation>
</comment>
<feature type="transmembrane region" description="Helical" evidence="2">
    <location>
        <begin position="294"/>
        <end position="313"/>
    </location>
</feature>
<name>A0AA39CWB4_9EURO</name>
<reference evidence="3" key="1">
    <citation type="submission" date="2022-10" db="EMBL/GenBank/DDBJ databases">
        <title>Culturing micro-colonial fungi from biological soil crusts in the Mojave desert and describing Neophaeococcomyces mojavensis, and introducing the new genera and species Taxawa tesnikishii.</title>
        <authorList>
            <person name="Kurbessoian T."/>
            <person name="Stajich J.E."/>
        </authorList>
    </citation>
    <scope>NUCLEOTIDE SEQUENCE</scope>
    <source>
        <strain evidence="3">TK_35</strain>
    </source>
</reference>
<dbReference type="GO" id="GO:0022857">
    <property type="term" value="F:transmembrane transporter activity"/>
    <property type="evidence" value="ECO:0007669"/>
    <property type="project" value="InterPro"/>
</dbReference>
<organism evidence="3">
    <name type="scientific">Knufia peltigerae</name>
    <dbReference type="NCBI Taxonomy" id="1002370"/>
    <lineage>
        <taxon>Eukaryota</taxon>
        <taxon>Fungi</taxon>
        <taxon>Dikarya</taxon>
        <taxon>Ascomycota</taxon>
        <taxon>Pezizomycotina</taxon>
        <taxon>Eurotiomycetes</taxon>
        <taxon>Chaetothyriomycetidae</taxon>
        <taxon>Chaetothyriales</taxon>
        <taxon>Trichomeriaceae</taxon>
        <taxon>Knufia</taxon>
    </lineage>
</organism>
<evidence type="ECO:0000313" key="3">
    <source>
        <dbReference type="EMBL" id="KAJ9631520.1"/>
    </source>
</evidence>
<keyword evidence="2" id="KW-0472">Membrane</keyword>
<evidence type="ECO:0000256" key="2">
    <source>
        <dbReference type="SAM" id="Phobius"/>
    </source>
</evidence>
<dbReference type="GO" id="GO:0016020">
    <property type="term" value="C:membrane"/>
    <property type="evidence" value="ECO:0007669"/>
    <property type="project" value="UniProtKB-SubCell"/>
</dbReference>
<feature type="transmembrane region" description="Helical" evidence="2">
    <location>
        <begin position="365"/>
        <end position="385"/>
    </location>
</feature>
<feature type="transmembrane region" description="Helical" evidence="2">
    <location>
        <begin position="237"/>
        <end position="258"/>
    </location>
</feature>
<feature type="transmembrane region" description="Helical" evidence="2">
    <location>
        <begin position="333"/>
        <end position="353"/>
    </location>
</feature>
<dbReference type="EMBL" id="JAPDRN010000056">
    <property type="protein sequence ID" value="KAJ9631520.1"/>
    <property type="molecule type" value="Genomic_DNA"/>
</dbReference>
<dbReference type="InterPro" id="IPR011701">
    <property type="entry name" value="MFS"/>
</dbReference>
<sequence length="483" mass="52872">MNAHLVEKVGFLTPEKRVSQGVRRATRHAAVQPPFAGEGSRVSAATAGGPLKKLVAALRESPALWWSFLYFFCLLSGYYVLRPVREAMAASADLETVFPVALIAWFASHGIALKDFVLQFLFSCVFVIMLVLQPVYGWLVSRFPRRVFLPAVYGFFIATLLGFYALFDSGMPGRGMAFFFWITVFNLFAVAVFWSFMADVFSNAQARAYYGYIGAAGTVGAFLGPIITSALVQRVGIANLMLVSAGFLAVCLLCIWRLRHWAVLREREQQLASGEQPMGGSVLDGLKLIVREPLLRWLAIMVVFGVGVGTLLYNQQATIVRASFTDAGAATAFFSRIDLAVNALALLMQLGLTRWLLSRHGIAPALLIPGFAILIGFSVLAASPMPLMVAVVQVMTRASEFALAKPARETIYTRVDRQWRYKAGAAIDTVVYRGADLTFAWLHKGLSLFGSHVVFVGGVVVAACMTAAAFGVLREEKKLPRDR</sequence>
<feature type="transmembrane region" description="Helical" evidence="2">
    <location>
        <begin position="449"/>
        <end position="473"/>
    </location>
</feature>
<feature type="transmembrane region" description="Helical" evidence="2">
    <location>
        <begin position="63"/>
        <end position="81"/>
    </location>
</feature>
<evidence type="ECO:0000256" key="1">
    <source>
        <dbReference type="ARBA" id="ARBA00004141"/>
    </source>
</evidence>
<dbReference type="PANTHER" id="PTHR43596:SF1">
    <property type="entry name" value="ADP,ATP CARRIER PROTEIN"/>
    <property type="match status" value="1"/>
</dbReference>
<feature type="transmembrane region" description="Helical" evidence="2">
    <location>
        <begin position="93"/>
        <end position="112"/>
    </location>
</feature>
<protein>
    <recommendedName>
        <fullName evidence="4">MFS transporter</fullName>
    </recommendedName>
</protein>
<gene>
    <name evidence="3" type="ORF">H2204_007966</name>
</gene>
<feature type="transmembrane region" description="Helical" evidence="2">
    <location>
        <begin position="118"/>
        <end position="140"/>
    </location>
</feature>